<dbReference type="GO" id="GO:0045087">
    <property type="term" value="P:innate immune response"/>
    <property type="evidence" value="ECO:0007669"/>
    <property type="project" value="UniProtKB-KW"/>
</dbReference>
<keyword evidence="6" id="KW-1185">Reference proteome</keyword>
<dbReference type="CDD" id="cd06583">
    <property type="entry name" value="PGRP"/>
    <property type="match status" value="1"/>
</dbReference>
<evidence type="ECO:0000259" key="5">
    <source>
        <dbReference type="SMART" id="SM00701"/>
    </source>
</evidence>
<proteinExistence type="inferred from homology"/>
<sequence>MTNCSAPRLASRPQWLWTWKRVALSCVLASILLPIVVPRTVYLIHHPDAPIPSEISDSSIEDNNETETPGRFVERDEWGARPPSKPIKKIKLPVPYVIISHTATDFCTTQSQCTFHVRFLQIFHIESGMLSDIAYNFLVGGDGLAYVGRSWDYVGAYSISFNSKSIGISFIGTFNSVVPPEPQLRAAQKIIELGVEAGKIAPDYKLLGHRQISKTLSPGNALYNEIKNWPHWSLQP</sequence>
<dbReference type="RefSeq" id="XP_024889991.1">
    <property type="nucleotide sequence ID" value="XM_025034223.1"/>
</dbReference>
<evidence type="ECO:0000313" key="7">
    <source>
        <dbReference type="RefSeq" id="XP_024889991.1"/>
    </source>
</evidence>
<dbReference type="AlphaFoldDB" id="A0A6J1RAP2"/>
<keyword evidence="3" id="KW-0391">Immunity</keyword>
<evidence type="ECO:0000259" key="4">
    <source>
        <dbReference type="SMART" id="SM00644"/>
    </source>
</evidence>
<dbReference type="InterPro" id="IPR006619">
    <property type="entry name" value="PGRP_domain_met/bac"/>
</dbReference>
<dbReference type="Pfam" id="PF01510">
    <property type="entry name" value="Amidase_2"/>
    <property type="match status" value="1"/>
</dbReference>
<dbReference type="PANTHER" id="PTHR11022:SF41">
    <property type="entry name" value="PEPTIDOGLYCAN-RECOGNITION PROTEIN LC-RELATED"/>
    <property type="match status" value="1"/>
</dbReference>
<comment type="similarity">
    <text evidence="1">Belongs to the N-acetylmuramoyl-L-alanine amidase 2 family.</text>
</comment>
<dbReference type="GO" id="GO:0008270">
    <property type="term" value="F:zinc ion binding"/>
    <property type="evidence" value="ECO:0007669"/>
    <property type="project" value="InterPro"/>
</dbReference>
<dbReference type="InterPro" id="IPR002502">
    <property type="entry name" value="Amidase_domain"/>
</dbReference>
<dbReference type="OrthoDB" id="7553606at2759"/>
<dbReference type="GO" id="GO:0009253">
    <property type="term" value="P:peptidoglycan catabolic process"/>
    <property type="evidence" value="ECO:0007669"/>
    <property type="project" value="InterPro"/>
</dbReference>
<dbReference type="Gene3D" id="3.40.80.10">
    <property type="entry name" value="Peptidoglycan recognition protein-like"/>
    <property type="match status" value="1"/>
</dbReference>
<dbReference type="InterPro" id="IPR015510">
    <property type="entry name" value="PGRP"/>
</dbReference>
<evidence type="ECO:0000256" key="1">
    <source>
        <dbReference type="ARBA" id="ARBA00007553"/>
    </source>
</evidence>
<gene>
    <name evidence="7 8" type="primary">LOC112466228</name>
</gene>
<evidence type="ECO:0000313" key="8">
    <source>
        <dbReference type="RefSeq" id="XP_024889999.1"/>
    </source>
</evidence>
<organism evidence="6 7">
    <name type="scientific">Temnothorax curvispinosus</name>
    <dbReference type="NCBI Taxonomy" id="300111"/>
    <lineage>
        <taxon>Eukaryota</taxon>
        <taxon>Metazoa</taxon>
        <taxon>Ecdysozoa</taxon>
        <taxon>Arthropoda</taxon>
        <taxon>Hexapoda</taxon>
        <taxon>Insecta</taxon>
        <taxon>Pterygota</taxon>
        <taxon>Neoptera</taxon>
        <taxon>Endopterygota</taxon>
        <taxon>Hymenoptera</taxon>
        <taxon>Apocrita</taxon>
        <taxon>Aculeata</taxon>
        <taxon>Formicoidea</taxon>
        <taxon>Formicidae</taxon>
        <taxon>Myrmicinae</taxon>
        <taxon>Temnothorax</taxon>
    </lineage>
</organism>
<keyword evidence="2" id="KW-0399">Innate immunity</keyword>
<evidence type="ECO:0000256" key="2">
    <source>
        <dbReference type="ARBA" id="ARBA00022588"/>
    </source>
</evidence>
<dbReference type="FunFam" id="3.40.80.10:FF:000001">
    <property type="entry name" value="Peptidoglycan recognition protein 1"/>
    <property type="match status" value="1"/>
</dbReference>
<dbReference type="GO" id="GO:0008745">
    <property type="term" value="F:N-acetylmuramoyl-L-alanine amidase activity"/>
    <property type="evidence" value="ECO:0007669"/>
    <property type="project" value="InterPro"/>
</dbReference>
<name>A0A6J1RAP2_9HYME</name>
<dbReference type="SMART" id="SM00701">
    <property type="entry name" value="PGRP"/>
    <property type="match status" value="1"/>
</dbReference>
<protein>
    <submittedName>
        <fullName evidence="7 8">Peptidoglycan-recognition protein SD-like</fullName>
    </submittedName>
</protein>
<dbReference type="Proteomes" id="UP000504618">
    <property type="component" value="Unplaced"/>
</dbReference>
<feature type="domain" description="Peptidoglycan recognition protein family" evidence="5">
    <location>
        <begin position="70"/>
        <end position="213"/>
    </location>
</feature>
<accession>A0A6J1RAP2</accession>
<dbReference type="SMART" id="SM00644">
    <property type="entry name" value="Ami_2"/>
    <property type="match status" value="1"/>
</dbReference>
<feature type="domain" description="N-acetylmuramoyl-L-alanine amidase" evidence="4">
    <location>
        <begin position="84"/>
        <end position="219"/>
    </location>
</feature>
<dbReference type="PANTHER" id="PTHR11022">
    <property type="entry name" value="PEPTIDOGLYCAN RECOGNITION PROTEIN"/>
    <property type="match status" value="1"/>
</dbReference>
<evidence type="ECO:0000256" key="3">
    <source>
        <dbReference type="ARBA" id="ARBA00022859"/>
    </source>
</evidence>
<reference evidence="7 8" key="1">
    <citation type="submission" date="2025-04" db="UniProtKB">
        <authorList>
            <consortium name="RefSeq"/>
        </authorList>
    </citation>
    <scope>IDENTIFICATION</scope>
    <source>
        <tissue evidence="7 8">Whole body</tissue>
    </source>
</reference>
<dbReference type="RefSeq" id="XP_024889999.1">
    <property type="nucleotide sequence ID" value="XM_025034231.1"/>
</dbReference>
<evidence type="ECO:0000313" key="6">
    <source>
        <dbReference type="Proteomes" id="UP000504618"/>
    </source>
</evidence>
<dbReference type="InterPro" id="IPR036505">
    <property type="entry name" value="Amidase/PGRP_sf"/>
</dbReference>
<dbReference type="SUPFAM" id="SSF55846">
    <property type="entry name" value="N-acetylmuramoyl-L-alanine amidase-like"/>
    <property type="match status" value="1"/>
</dbReference>
<dbReference type="GeneID" id="112466228"/>